<dbReference type="Pfam" id="PF01613">
    <property type="entry name" value="Flavin_Reduct"/>
    <property type="match status" value="1"/>
</dbReference>
<dbReference type="Gene3D" id="2.30.110.10">
    <property type="entry name" value="Electron Transport, Fmn-binding Protein, Chain A"/>
    <property type="match status" value="1"/>
</dbReference>
<reference evidence="3" key="1">
    <citation type="journal article" date="2019" name="Int. J. Syst. Evol. Microbiol.">
        <title>The Global Catalogue of Microorganisms (GCM) 10K type strain sequencing project: providing services to taxonomists for standard genome sequencing and annotation.</title>
        <authorList>
            <consortium name="The Broad Institute Genomics Platform"/>
            <consortium name="The Broad Institute Genome Sequencing Center for Infectious Disease"/>
            <person name="Wu L."/>
            <person name="Ma J."/>
        </authorList>
    </citation>
    <scope>NUCLEOTIDE SEQUENCE [LARGE SCALE GENOMIC DNA]</scope>
    <source>
        <strain evidence="3">CGMCC 1.15439</strain>
    </source>
</reference>
<proteinExistence type="predicted"/>
<dbReference type="EMBL" id="BMJA01000001">
    <property type="protein sequence ID" value="GGA24846.1"/>
    <property type="molecule type" value="Genomic_DNA"/>
</dbReference>
<dbReference type="InterPro" id="IPR002563">
    <property type="entry name" value="Flavin_Rdtase-like_dom"/>
</dbReference>
<dbReference type="RefSeq" id="WP_188793292.1">
    <property type="nucleotide sequence ID" value="NZ_BMJA01000001.1"/>
</dbReference>
<evidence type="ECO:0000259" key="1">
    <source>
        <dbReference type="Pfam" id="PF01613"/>
    </source>
</evidence>
<dbReference type="Proteomes" id="UP000620046">
    <property type="component" value="Unassembled WGS sequence"/>
</dbReference>
<protein>
    <recommendedName>
        <fullName evidence="1">Flavin reductase like domain-containing protein</fullName>
    </recommendedName>
</protein>
<comment type="caution">
    <text evidence="2">The sequence shown here is derived from an EMBL/GenBank/DDBJ whole genome shotgun (WGS) entry which is preliminary data.</text>
</comment>
<accession>A0ABQ1FQ45</accession>
<organism evidence="2 3">
    <name type="scientific">Dyella nitratireducens</name>
    <dbReference type="NCBI Taxonomy" id="1849580"/>
    <lineage>
        <taxon>Bacteria</taxon>
        <taxon>Pseudomonadati</taxon>
        <taxon>Pseudomonadota</taxon>
        <taxon>Gammaproteobacteria</taxon>
        <taxon>Lysobacterales</taxon>
        <taxon>Rhodanobacteraceae</taxon>
        <taxon>Dyella</taxon>
    </lineage>
</organism>
<dbReference type="InterPro" id="IPR012349">
    <property type="entry name" value="Split_barrel_FMN-bd"/>
</dbReference>
<dbReference type="SUPFAM" id="SSF50475">
    <property type="entry name" value="FMN-binding split barrel"/>
    <property type="match status" value="1"/>
</dbReference>
<keyword evidence="3" id="KW-1185">Reference proteome</keyword>
<evidence type="ECO:0000313" key="3">
    <source>
        <dbReference type="Proteomes" id="UP000620046"/>
    </source>
</evidence>
<evidence type="ECO:0000313" key="2">
    <source>
        <dbReference type="EMBL" id="GGA24846.1"/>
    </source>
</evidence>
<feature type="domain" description="Flavin reductase like" evidence="1">
    <location>
        <begin position="149"/>
        <end position="278"/>
    </location>
</feature>
<sequence>MLKDWIRPLVRPLPQWSPVAITPPSRVITATLRWNGKSTDVTTDHTVASLNPLVIATSLDAGDHALLEYSDNATGKTLGVLQLTKTGSTAAGTASIMLYHVTAGEHRCLAWPRRSWNAWLQNRSMLKNRASNHLNMEPAAAQQLMIAYLYPRPVILVSVDAPGHQNIFPMDLIGPLDRSGLFSLALRSTNVSQSVMREVRKVALSTIPASMKTIVYKLAEHHKQPLQDWSALPFTVRPSREFGIPVVAQAPRVRELTIVHSQEIGIHTFFLGRVSSDENVAKGDQLHHTAGFHQAYRRKRAVPFTEA</sequence>
<gene>
    <name evidence="2" type="ORF">GCM10010981_11670</name>
</gene>
<name>A0ABQ1FQ45_9GAMM</name>